<evidence type="ECO:0000256" key="1">
    <source>
        <dbReference type="SAM" id="SignalP"/>
    </source>
</evidence>
<dbReference type="InterPro" id="IPR006311">
    <property type="entry name" value="TAT_signal"/>
</dbReference>
<proteinExistence type="predicted"/>
<protein>
    <submittedName>
        <fullName evidence="2">Phospholipid transport system substrate-binding protein</fullName>
    </submittedName>
</protein>
<dbReference type="Gene3D" id="3.10.450.710">
    <property type="entry name" value="Tgt2/MlaC"/>
    <property type="match status" value="1"/>
</dbReference>
<dbReference type="PANTHER" id="PTHR36573">
    <property type="entry name" value="INTERMEMBRANE PHOSPHOLIPID TRANSPORT SYSTEM BINDING PROTEIN MLAC"/>
    <property type="match status" value="1"/>
</dbReference>
<keyword evidence="3" id="KW-1185">Reference proteome</keyword>
<feature type="signal peptide" evidence="1">
    <location>
        <begin position="1"/>
        <end position="35"/>
    </location>
</feature>
<dbReference type="Pfam" id="PF05494">
    <property type="entry name" value="MlaC"/>
    <property type="match status" value="1"/>
</dbReference>
<feature type="chain" id="PRO_5046038671" evidence="1">
    <location>
        <begin position="36"/>
        <end position="225"/>
    </location>
</feature>
<dbReference type="Proteomes" id="UP001244552">
    <property type="component" value="Unassembled WGS sequence"/>
</dbReference>
<dbReference type="InterPro" id="IPR008869">
    <property type="entry name" value="MlaC/ttg2D"/>
</dbReference>
<dbReference type="EMBL" id="JAUSVU010000002">
    <property type="protein sequence ID" value="MDQ0531953.1"/>
    <property type="molecule type" value="Genomic_DNA"/>
</dbReference>
<dbReference type="PANTHER" id="PTHR36573:SF1">
    <property type="entry name" value="INTERMEMBRANE PHOSPHOLIPID TRANSPORT SYSTEM BINDING PROTEIN MLAC"/>
    <property type="match status" value="1"/>
</dbReference>
<gene>
    <name evidence="2" type="ORF">QO018_000789</name>
</gene>
<dbReference type="PROSITE" id="PS51318">
    <property type="entry name" value="TAT"/>
    <property type="match status" value="1"/>
</dbReference>
<evidence type="ECO:0000313" key="3">
    <source>
        <dbReference type="Proteomes" id="UP001244552"/>
    </source>
</evidence>
<accession>A0ABU0MEV0</accession>
<dbReference type="InterPro" id="IPR042245">
    <property type="entry name" value="Tgt2/MlaC_sf"/>
</dbReference>
<reference evidence="2 3" key="1">
    <citation type="submission" date="2023-07" db="EMBL/GenBank/DDBJ databases">
        <title>Genomic Encyclopedia of Type Strains, Phase IV (KMG-IV): sequencing the most valuable type-strain genomes for metagenomic binning, comparative biology and taxonomic classification.</title>
        <authorList>
            <person name="Goeker M."/>
        </authorList>
    </citation>
    <scope>NUCLEOTIDE SEQUENCE [LARGE SCALE GENOMIC DNA]</scope>
    <source>
        <strain evidence="2 3">DSM 19922</strain>
    </source>
</reference>
<evidence type="ECO:0000313" key="2">
    <source>
        <dbReference type="EMBL" id="MDQ0531953.1"/>
    </source>
</evidence>
<name>A0ABU0MEV0_9PROT</name>
<keyword evidence="1" id="KW-0732">Signal</keyword>
<sequence>MTVDKAAASATFRLIMLTRRHFVACAALLAVSGWAGHTLISPAAAQSADQGAAAFIQKLGDETVATFSNKSLSRDQAVQRFRTLLNAGFDVTYIGRWVLGRYWNSASEAQRAEYQKLFEQMIVNTYAERFVEYSGETFKITGTAPAGESDSMVTTQIARPNGPPVNISWRVRKAASSYKIIDVVVENVSMGVTQRQEFASVIEQNGGRVDALIQALRQKVGSRAG</sequence>
<organism evidence="2 3">
    <name type="scientific">Azospirillum picis</name>
    <dbReference type="NCBI Taxonomy" id="488438"/>
    <lineage>
        <taxon>Bacteria</taxon>
        <taxon>Pseudomonadati</taxon>
        <taxon>Pseudomonadota</taxon>
        <taxon>Alphaproteobacteria</taxon>
        <taxon>Rhodospirillales</taxon>
        <taxon>Azospirillaceae</taxon>
        <taxon>Azospirillum</taxon>
    </lineage>
</organism>
<dbReference type="RefSeq" id="WP_246512782.1">
    <property type="nucleotide sequence ID" value="NZ_JAGINO010000002.1"/>
</dbReference>
<comment type="caution">
    <text evidence="2">The sequence shown here is derived from an EMBL/GenBank/DDBJ whole genome shotgun (WGS) entry which is preliminary data.</text>
</comment>